<dbReference type="Proteomes" id="UP000827284">
    <property type="component" value="Unassembled WGS sequence"/>
</dbReference>
<accession>A0A9P3HCW6</accession>
<evidence type="ECO:0000313" key="2">
    <source>
        <dbReference type="EMBL" id="GJJ74389.1"/>
    </source>
</evidence>
<feature type="transmembrane region" description="Helical" evidence="1">
    <location>
        <begin position="150"/>
        <end position="172"/>
    </location>
</feature>
<dbReference type="EMBL" id="BQFW01000009">
    <property type="protein sequence ID" value="GJJ74389.1"/>
    <property type="molecule type" value="Genomic_DNA"/>
</dbReference>
<dbReference type="AlphaFoldDB" id="A0A9P3HCW6"/>
<dbReference type="OrthoDB" id="4218123at2759"/>
<reference evidence="2" key="1">
    <citation type="submission" date="2021-11" db="EMBL/GenBank/DDBJ databases">
        <authorList>
            <person name="Herlambang A."/>
            <person name="Guo Y."/>
            <person name="Takashima Y."/>
            <person name="Nishizawa T."/>
        </authorList>
    </citation>
    <scope>NUCLEOTIDE SEQUENCE</scope>
    <source>
        <strain evidence="2">E1425</strain>
    </source>
</reference>
<keyword evidence="1" id="KW-0472">Membrane</keyword>
<keyword evidence="1" id="KW-0812">Transmembrane</keyword>
<dbReference type="PANTHER" id="PTHR39470">
    <property type="entry name" value="CHROMOSOME 10, WHOLE GENOME SHOTGUN SEQUENCE"/>
    <property type="match status" value="1"/>
</dbReference>
<gene>
    <name evidence="2" type="ORF">EMPS_06747</name>
</gene>
<feature type="transmembrane region" description="Helical" evidence="1">
    <location>
        <begin position="225"/>
        <end position="245"/>
    </location>
</feature>
<keyword evidence="1" id="KW-1133">Transmembrane helix</keyword>
<dbReference type="PANTHER" id="PTHR39470:SF1">
    <property type="entry name" value="CHORISMATE SYNTHASE PROTEIN"/>
    <property type="match status" value="1"/>
</dbReference>
<feature type="transmembrane region" description="Helical" evidence="1">
    <location>
        <begin position="184"/>
        <end position="205"/>
    </location>
</feature>
<comment type="caution">
    <text evidence="2">The sequence shown here is derived from an EMBL/GenBank/DDBJ whole genome shotgun (WGS) entry which is preliminary data.</text>
</comment>
<name>A0A9P3HCW6_9FUNG</name>
<protein>
    <submittedName>
        <fullName evidence="2">Uncharacterized protein</fullName>
    </submittedName>
</protein>
<evidence type="ECO:0000256" key="1">
    <source>
        <dbReference type="SAM" id="Phobius"/>
    </source>
</evidence>
<reference evidence="2" key="2">
    <citation type="journal article" date="2022" name="Microbiol. Resour. Announc.">
        <title>Whole-Genome Sequence of Entomortierella parvispora E1425, a Mucoromycotan Fungus Associated with Burkholderiaceae-Related Endosymbiotic Bacteria.</title>
        <authorList>
            <person name="Herlambang A."/>
            <person name="Guo Y."/>
            <person name="Takashima Y."/>
            <person name="Narisawa K."/>
            <person name="Ohta H."/>
            <person name="Nishizawa T."/>
        </authorList>
    </citation>
    <scope>NUCLEOTIDE SEQUENCE</scope>
    <source>
        <strain evidence="2">E1425</strain>
    </source>
</reference>
<proteinExistence type="predicted"/>
<organism evidence="2 3">
    <name type="scientific">Entomortierella parvispora</name>
    <dbReference type="NCBI Taxonomy" id="205924"/>
    <lineage>
        <taxon>Eukaryota</taxon>
        <taxon>Fungi</taxon>
        <taxon>Fungi incertae sedis</taxon>
        <taxon>Mucoromycota</taxon>
        <taxon>Mortierellomycotina</taxon>
        <taxon>Mortierellomycetes</taxon>
        <taxon>Mortierellales</taxon>
        <taxon>Mortierellaceae</taxon>
        <taxon>Entomortierella</taxon>
    </lineage>
</organism>
<evidence type="ECO:0000313" key="3">
    <source>
        <dbReference type="Proteomes" id="UP000827284"/>
    </source>
</evidence>
<sequence>MIDSSIIQILVVIGLPYAFSALRSLTAKAPPPSPLQRLGKQGAQKIPVAVTRWNKFVGVLLTLTLMYHLAALTFQTPRDIFKTLGLPADCPNFILHQSWRERAAVDSTFMTRFPESLRERFKAMESRWLYMVFGHDTFLGCDHCSESSDYLLYLVPGAMAAYVGSAVLLGMATTATSHLNKYRTWGLAALGVFSGLEYAAISRGIDAGSLSSYMVLDGTGGALGAHRIRHGCLATMTLVIIGMLWRSNRAGASGPRDEVEILSDLCQAQEAMIGRHRALQLARVASLRDPLLRKQFVEYWKKREVEHGILLSDLEYKEARDQAMSRIDVESVIQEANEYIESIVKTGERVADEVESESVPAEQKKNA</sequence>
<keyword evidence="3" id="KW-1185">Reference proteome</keyword>